<keyword evidence="4" id="KW-1185">Reference proteome</keyword>
<dbReference type="RefSeq" id="WP_345206770.1">
    <property type="nucleotide sequence ID" value="NZ_BAABHX010000006.1"/>
</dbReference>
<dbReference type="SMART" id="SM00382">
    <property type="entry name" value="AAA"/>
    <property type="match status" value="1"/>
</dbReference>
<dbReference type="Pfam" id="PF24883">
    <property type="entry name" value="NPHP3_N"/>
    <property type="match status" value="1"/>
</dbReference>
<keyword evidence="1" id="KW-0677">Repeat</keyword>
<name>A0ABP9MN53_9FLAO</name>
<gene>
    <name evidence="3" type="ORF">GCM10023210_33950</name>
</gene>
<dbReference type="SUPFAM" id="SSF52540">
    <property type="entry name" value="P-loop containing nucleoside triphosphate hydrolases"/>
    <property type="match status" value="1"/>
</dbReference>
<protein>
    <recommendedName>
        <fullName evidence="2">AAA+ ATPase domain-containing protein</fullName>
    </recommendedName>
</protein>
<comment type="caution">
    <text evidence="3">The sequence shown here is derived from an EMBL/GenBank/DDBJ whole genome shotgun (WGS) entry which is preliminary data.</text>
</comment>
<sequence length="814" mass="93217">MAKTISDADLSSAGDDFHILWTIKKSLELLNFNNQSLKAITIEGFEKNLSKTIDPFGEKFLGIDLTEYFGGSDFESADSITISQLKYSTRRVEENFTFSKLYEGKKSNSYEGSIIHRLATIFKTFIDQFGREKIIKKIKIKLISNRNINASHLKQIAQIQDYLVSNKRSISFNAVLNEFPEISKDPFSKLKKASRLNLNEFTDFIRLLDFEDCGTNSRQLLKFELINSIASASIKSQNQFNSLFQMIWSKMMPEKREERTLTFIDVVANFGFSSIENLFPVTQNFENSSNAIHREQLSDIISIIENNTSYLPICIHGGAGIGKSTITHQIKNSLPEYSECILFDCYGAGKYQTPEDKRHLHRNAILQLANELAKKVGTEFLLLQNESDDIYLKELIKRIRDGVAILRSRNPSASLVFIIDAADNSVTAAKNNGEKSFIEDLVNIEIPSGCHIIVTSRSYRKESLNLPNNYTDVELKPFSFEETTLFAKKIFPHITGEEIAEFHKYTKGIPRVQFYSLNLKTQGISEIINYLKPNGKVVGDLILDKIDQAVSRIGKDKKPLVEQFFKLLISLPRPVPIGYLSEIMKVEIDFLKDLSSDIWNGLILEDDLFSFRDEDFENYIGETYHATLEELQEITKIFIIKSETDEYAATNLGSLLFNAEYKQELLDIVLNRKLLLFPKDPIRNKEVYINRAKLALKISYDLQDNLTYFKLLFIVAEELKTDKALSNLLITYPDLVSRFGDEVSLSRLKLNSDEKPWAGAFHLKLAGIYSRKPETKEIALKHLKTADEWLNWRRNKKNEELMIIPLTVLILPTK</sequence>
<dbReference type="InterPro" id="IPR056884">
    <property type="entry name" value="NPHP3-like_N"/>
</dbReference>
<reference evidence="4" key="1">
    <citation type="journal article" date="2019" name="Int. J. Syst. Evol. Microbiol.">
        <title>The Global Catalogue of Microorganisms (GCM) 10K type strain sequencing project: providing services to taxonomists for standard genome sequencing and annotation.</title>
        <authorList>
            <consortium name="The Broad Institute Genomics Platform"/>
            <consortium name="The Broad Institute Genome Sequencing Center for Infectious Disease"/>
            <person name="Wu L."/>
            <person name="Ma J."/>
        </authorList>
    </citation>
    <scope>NUCLEOTIDE SEQUENCE [LARGE SCALE GENOMIC DNA]</scope>
    <source>
        <strain evidence="4">JCM 18019</strain>
    </source>
</reference>
<feature type="domain" description="AAA+ ATPase" evidence="2">
    <location>
        <begin position="309"/>
        <end position="491"/>
    </location>
</feature>
<evidence type="ECO:0000313" key="4">
    <source>
        <dbReference type="Proteomes" id="UP001500353"/>
    </source>
</evidence>
<dbReference type="Gene3D" id="3.40.50.300">
    <property type="entry name" value="P-loop containing nucleotide triphosphate hydrolases"/>
    <property type="match status" value="1"/>
</dbReference>
<proteinExistence type="predicted"/>
<evidence type="ECO:0000259" key="2">
    <source>
        <dbReference type="SMART" id="SM00382"/>
    </source>
</evidence>
<dbReference type="EMBL" id="BAABHX010000006">
    <property type="protein sequence ID" value="GAA5098112.1"/>
    <property type="molecule type" value="Genomic_DNA"/>
</dbReference>
<dbReference type="InterPro" id="IPR003593">
    <property type="entry name" value="AAA+_ATPase"/>
</dbReference>
<evidence type="ECO:0000313" key="3">
    <source>
        <dbReference type="EMBL" id="GAA5098112.1"/>
    </source>
</evidence>
<dbReference type="Proteomes" id="UP001500353">
    <property type="component" value="Unassembled WGS sequence"/>
</dbReference>
<organism evidence="3 4">
    <name type="scientific">Chryseobacterium ginsengisoli</name>
    <dbReference type="NCBI Taxonomy" id="363853"/>
    <lineage>
        <taxon>Bacteria</taxon>
        <taxon>Pseudomonadati</taxon>
        <taxon>Bacteroidota</taxon>
        <taxon>Flavobacteriia</taxon>
        <taxon>Flavobacteriales</taxon>
        <taxon>Weeksellaceae</taxon>
        <taxon>Chryseobacterium group</taxon>
        <taxon>Chryseobacterium</taxon>
    </lineage>
</organism>
<accession>A0ABP9MN53</accession>
<evidence type="ECO:0000256" key="1">
    <source>
        <dbReference type="ARBA" id="ARBA00022737"/>
    </source>
</evidence>
<dbReference type="InterPro" id="IPR027417">
    <property type="entry name" value="P-loop_NTPase"/>
</dbReference>